<dbReference type="GO" id="GO:0003676">
    <property type="term" value="F:nucleic acid binding"/>
    <property type="evidence" value="ECO:0007669"/>
    <property type="project" value="InterPro"/>
</dbReference>
<organism evidence="3 4">
    <name type="scientific">Aldrovandia affinis</name>
    <dbReference type="NCBI Taxonomy" id="143900"/>
    <lineage>
        <taxon>Eukaryota</taxon>
        <taxon>Metazoa</taxon>
        <taxon>Chordata</taxon>
        <taxon>Craniata</taxon>
        <taxon>Vertebrata</taxon>
        <taxon>Euteleostomi</taxon>
        <taxon>Actinopterygii</taxon>
        <taxon>Neopterygii</taxon>
        <taxon>Teleostei</taxon>
        <taxon>Notacanthiformes</taxon>
        <taxon>Halosauridae</taxon>
        <taxon>Aldrovandia</taxon>
    </lineage>
</organism>
<evidence type="ECO:0000259" key="2">
    <source>
        <dbReference type="PROSITE" id="PS50158"/>
    </source>
</evidence>
<comment type="caution">
    <text evidence="3">The sequence shown here is derived from an EMBL/GenBank/DDBJ whole genome shotgun (WGS) entry which is preliminary data.</text>
</comment>
<dbReference type="SUPFAM" id="SSF57756">
    <property type="entry name" value="Retrovirus zinc finger-like domains"/>
    <property type="match status" value="1"/>
</dbReference>
<evidence type="ECO:0000313" key="4">
    <source>
        <dbReference type="Proteomes" id="UP001221898"/>
    </source>
</evidence>
<name>A0AAD7W7H3_9TELE</name>
<dbReference type="PROSITE" id="PS50158">
    <property type="entry name" value="ZF_CCHC"/>
    <property type="match status" value="1"/>
</dbReference>
<protein>
    <recommendedName>
        <fullName evidence="2">CCHC-type domain-containing protein</fullName>
    </recommendedName>
</protein>
<keyword evidence="1" id="KW-0863">Zinc-finger</keyword>
<accession>A0AAD7W7H3</accession>
<dbReference type="AlphaFoldDB" id="A0AAD7W7H3"/>
<evidence type="ECO:0000256" key="1">
    <source>
        <dbReference type="PROSITE-ProRule" id="PRU00047"/>
    </source>
</evidence>
<reference evidence="3" key="1">
    <citation type="journal article" date="2023" name="Science">
        <title>Genome structures resolve the early diversification of teleost fishes.</title>
        <authorList>
            <person name="Parey E."/>
            <person name="Louis A."/>
            <person name="Montfort J."/>
            <person name="Bouchez O."/>
            <person name="Roques C."/>
            <person name="Iampietro C."/>
            <person name="Lluch J."/>
            <person name="Castinel A."/>
            <person name="Donnadieu C."/>
            <person name="Desvignes T."/>
            <person name="Floi Bucao C."/>
            <person name="Jouanno E."/>
            <person name="Wen M."/>
            <person name="Mejri S."/>
            <person name="Dirks R."/>
            <person name="Jansen H."/>
            <person name="Henkel C."/>
            <person name="Chen W.J."/>
            <person name="Zahm M."/>
            <person name="Cabau C."/>
            <person name="Klopp C."/>
            <person name="Thompson A.W."/>
            <person name="Robinson-Rechavi M."/>
            <person name="Braasch I."/>
            <person name="Lecointre G."/>
            <person name="Bobe J."/>
            <person name="Postlethwait J.H."/>
            <person name="Berthelot C."/>
            <person name="Roest Crollius H."/>
            <person name="Guiguen Y."/>
        </authorList>
    </citation>
    <scope>NUCLEOTIDE SEQUENCE</scope>
    <source>
        <strain evidence="3">NC1722</strain>
    </source>
</reference>
<evidence type="ECO:0000313" key="3">
    <source>
        <dbReference type="EMBL" id="KAJ8386235.1"/>
    </source>
</evidence>
<proteinExistence type="predicted"/>
<dbReference type="InterPro" id="IPR036875">
    <property type="entry name" value="Znf_CCHC_sf"/>
</dbReference>
<dbReference type="InterPro" id="IPR001878">
    <property type="entry name" value="Znf_CCHC"/>
</dbReference>
<keyword evidence="4" id="KW-1185">Reference proteome</keyword>
<dbReference type="Proteomes" id="UP001221898">
    <property type="component" value="Unassembled WGS sequence"/>
</dbReference>
<keyword evidence="1" id="KW-0479">Metal-binding</keyword>
<feature type="domain" description="CCHC-type" evidence="2">
    <location>
        <begin position="183"/>
        <end position="199"/>
    </location>
</feature>
<gene>
    <name evidence="3" type="ORF">AAFF_G00175550</name>
</gene>
<sequence>MSGRCGVGLTIPGDEGVTVAAAAAVPGTGVEAFGRCDNKSIVVTELCNRHRRAVSPFVHWQLTLRHSQGELTAICPRSAGEYARDQFVRAIEPRDLRERVQLRHPSTLQEALELALEREELRGETTQGGMREVSPTVRVAVESSPAREQPEWVGAMMERMTELVRAVTLQPQGGAARSPGPMRCWGCGRAGHRLRDCRDRPEKQGNGRGSV</sequence>
<keyword evidence="1" id="KW-0862">Zinc</keyword>
<dbReference type="EMBL" id="JAINUG010000232">
    <property type="protein sequence ID" value="KAJ8386235.1"/>
    <property type="molecule type" value="Genomic_DNA"/>
</dbReference>
<dbReference type="GO" id="GO:0008270">
    <property type="term" value="F:zinc ion binding"/>
    <property type="evidence" value="ECO:0007669"/>
    <property type="project" value="UniProtKB-KW"/>
</dbReference>